<accession>A0A7V7TWK0</accession>
<sequence>MAAVVAVGFLGDFAAPLDTLAQFRAHASILLGLCGLALLAMREGSFGFGSLGLAAIGLYSVLPFMLPANGGGAAKAAPGTPRYTLLQMNLRYDSPDRSQALRLIETVKPDVVTAQEMTAAWRADFERLRSDYPYQFTCAEPFRYADTAILSRRPFDESRLTGRTLCDERERFSVKTVDFNGLSIAIGSEHLEWPWPWRQQRMLGSVEPTLAALRDPTIIAGDFNAAPWSAAVRGFAAASGTRVLAGIGPTWITDLLPASLARYAGLPIDNVLVSDGVDVLEVERLGAVGSDHLPVLVTFTMRFAVPDEPEVRSAGRRPD</sequence>
<dbReference type="InterPro" id="IPR005135">
    <property type="entry name" value="Endo/exonuclease/phosphatase"/>
</dbReference>
<dbReference type="InterPro" id="IPR036691">
    <property type="entry name" value="Endo/exonu/phosph_ase_sf"/>
</dbReference>
<gene>
    <name evidence="3" type="ORF">F6X38_10110</name>
</gene>
<evidence type="ECO:0000259" key="2">
    <source>
        <dbReference type="Pfam" id="PF03372"/>
    </source>
</evidence>
<dbReference type="Pfam" id="PF03372">
    <property type="entry name" value="Exo_endo_phos"/>
    <property type="match status" value="1"/>
</dbReference>
<keyword evidence="1" id="KW-0472">Membrane</keyword>
<organism evidence="3 4">
    <name type="scientific">Plantimonas leprariae</name>
    <dbReference type="NCBI Taxonomy" id="2615207"/>
    <lineage>
        <taxon>Bacteria</taxon>
        <taxon>Pseudomonadati</taxon>
        <taxon>Pseudomonadota</taxon>
        <taxon>Alphaproteobacteria</taxon>
        <taxon>Hyphomicrobiales</taxon>
        <taxon>Aurantimonadaceae</taxon>
        <taxon>Plantimonas</taxon>
    </lineage>
</organism>
<feature type="domain" description="Endonuclease/exonuclease/phosphatase" evidence="2">
    <location>
        <begin position="88"/>
        <end position="292"/>
    </location>
</feature>
<feature type="transmembrane region" description="Helical" evidence="1">
    <location>
        <begin position="24"/>
        <end position="41"/>
    </location>
</feature>
<evidence type="ECO:0000313" key="4">
    <source>
        <dbReference type="Proteomes" id="UP000432089"/>
    </source>
</evidence>
<keyword evidence="3" id="KW-0540">Nuclease</keyword>
<keyword evidence="1" id="KW-0812">Transmembrane</keyword>
<dbReference type="RefSeq" id="WP_150969611.1">
    <property type="nucleotide sequence ID" value="NZ_VZDO01000007.1"/>
</dbReference>
<dbReference type="Proteomes" id="UP000432089">
    <property type="component" value="Unassembled WGS sequence"/>
</dbReference>
<comment type="caution">
    <text evidence="3">The sequence shown here is derived from an EMBL/GenBank/DDBJ whole genome shotgun (WGS) entry which is preliminary data.</text>
</comment>
<proteinExistence type="predicted"/>
<reference evidence="3 4" key="1">
    <citation type="submission" date="2019-09" db="EMBL/GenBank/DDBJ databases">
        <title>YIM 132180 draft genome.</title>
        <authorList>
            <person name="Zhang K."/>
        </authorList>
    </citation>
    <scope>NUCLEOTIDE SEQUENCE [LARGE SCALE GENOMIC DNA]</scope>
    <source>
        <strain evidence="3 4">YIM 132180</strain>
    </source>
</reference>
<keyword evidence="3" id="KW-0255">Endonuclease</keyword>
<keyword evidence="1" id="KW-1133">Transmembrane helix</keyword>
<evidence type="ECO:0000256" key="1">
    <source>
        <dbReference type="SAM" id="Phobius"/>
    </source>
</evidence>
<name>A0A7V7TWK0_9HYPH</name>
<dbReference type="Gene3D" id="3.60.10.10">
    <property type="entry name" value="Endonuclease/exonuclease/phosphatase"/>
    <property type="match status" value="1"/>
</dbReference>
<keyword evidence="4" id="KW-1185">Reference proteome</keyword>
<protein>
    <submittedName>
        <fullName evidence="3">AP endonuclease</fullName>
    </submittedName>
</protein>
<dbReference type="EMBL" id="VZDO01000007">
    <property type="protein sequence ID" value="KAB0679920.1"/>
    <property type="molecule type" value="Genomic_DNA"/>
</dbReference>
<dbReference type="AlphaFoldDB" id="A0A7V7TWK0"/>
<dbReference type="GO" id="GO:0004519">
    <property type="term" value="F:endonuclease activity"/>
    <property type="evidence" value="ECO:0007669"/>
    <property type="project" value="UniProtKB-KW"/>
</dbReference>
<keyword evidence="3" id="KW-0378">Hydrolase</keyword>
<feature type="transmembrane region" description="Helical" evidence="1">
    <location>
        <begin position="48"/>
        <end position="66"/>
    </location>
</feature>
<dbReference type="SUPFAM" id="SSF56219">
    <property type="entry name" value="DNase I-like"/>
    <property type="match status" value="1"/>
</dbReference>
<evidence type="ECO:0000313" key="3">
    <source>
        <dbReference type="EMBL" id="KAB0679920.1"/>
    </source>
</evidence>